<dbReference type="PANTHER" id="PTHR14618:SF0">
    <property type="entry name" value="HOMEOBOX-CONTAINING PROTEIN 1"/>
    <property type="match status" value="1"/>
</dbReference>
<keyword evidence="2 3" id="KW-0539">Nucleus</keyword>
<evidence type="ECO:0000256" key="1">
    <source>
        <dbReference type="ARBA" id="ARBA00004123"/>
    </source>
</evidence>
<keyword evidence="2 3" id="KW-0238">DNA-binding</keyword>
<evidence type="ECO:0000259" key="5">
    <source>
        <dbReference type="PROSITE" id="PS50071"/>
    </source>
</evidence>
<dbReference type="InterPro" id="IPR009057">
    <property type="entry name" value="Homeodomain-like_sf"/>
</dbReference>
<proteinExistence type="predicted"/>
<dbReference type="InterPro" id="IPR001356">
    <property type="entry name" value="HD"/>
</dbReference>
<organism evidence="6 7">
    <name type="scientific">Meloidogyne hapla</name>
    <name type="common">Root-knot nematode worm</name>
    <dbReference type="NCBI Taxonomy" id="6305"/>
    <lineage>
        <taxon>Eukaryota</taxon>
        <taxon>Metazoa</taxon>
        <taxon>Ecdysozoa</taxon>
        <taxon>Nematoda</taxon>
        <taxon>Chromadorea</taxon>
        <taxon>Rhabditida</taxon>
        <taxon>Tylenchina</taxon>
        <taxon>Tylenchomorpha</taxon>
        <taxon>Tylenchoidea</taxon>
        <taxon>Meloidogynidae</taxon>
        <taxon>Meloidogyninae</taxon>
        <taxon>Meloidogyne</taxon>
    </lineage>
</organism>
<name>A0A1I8BL96_MELHA</name>
<dbReference type="FunFam" id="1.10.10.60:FF:000550">
    <property type="entry name" value="Homeobox domaincontaining protein"/>
    <property type="match status" value="1"/>
</dbReference>
<dbReference type="Proteomes" id="UP000095281">
    <property type="component" value="Unplaced"/>
</dbReference>
<accession>A0A1I8BL96</accession>
<protein>
    <submittedName>
        <fullName evidence="7">Homeobox domain-containing protein</fullName>
    </submittedName>
</protein>
<sequence>NIYCWYLNCRKHPEKLAIFVQDHPSSRLDTTAEGELVPQRRERYVFRPVLLRILDAYFQESPFPDTSKRMEIANACNTHLQLDKKSTQLMPKEVVTPQVVANWFANKRKEMRRRTIRGSNGKNNKNTTKTNNNQQIGSGCCVSSTASYSSASSSFSPTPPNSASFINKSPNGNFANFLEDVQNNQRNLDLINNNTVEDLLMLASQHSLQHQQQLLIPQLLLMQQKVKINFN</sequence>
<dbReference type="GO" id="GO:0005634">
    <property type="term" value="C:nucleus"/>
    <property type="evidence" value="ECO:0007669"/>
    <property type="project" value="UniProtKB-SubCell"/>
</dbReference>
<dbReference type="PROSITE" id="PS50071">
    <property type="entry name" value="HOMEOBOX_2"/>
    <property type="match status" value="1"/>
</dbReference>
<dbReference type="PANTHER" id="PTHR14618">
    <property type="entry name" value="HOMEODOX-CONTAINING PROTEIN 1 HMBOX1"/>
    <property type="match status" value="1"/>
</dbReference>
<dbReference type="CDD" id="cd00086">
    <property type="entry name" value="homeodomain"/>
    <property type="match status" value="1"/>
</dbReference>
<evidence type="ECO:0000313" key="7">
    <source>
        <dbReference type="WBParaSite" id="MhA1_Contig3017.frz3.gene1"/>
    </source>
</evidence>
<reference evidence="7" key="1">
    <citation type="submission" date="2016-11" db="UniProtKB">
        <authorList>
            <consortium name="WormBaseParasite"/>
        </authorList>
    </citation>
    <scope>IDENTIFICATION</scope>
</reference>
<dbReference type="GO" id="GO:0003691">
    <property type="term" value="F:double-stranded telomeric DNA binding"/>
    <property type="evidence" value="ECO:0007669"/>
    <property type="project" value="InterPro"/>
</dbReference>
<feature type="compositionally biased region" description="Low complexity" evidence="4">
    <location>
        <begin position="122"/>
        <end position="133"/>
    </location>
</feature>
<dbReference type="Pfam" id="PF00046">
    <property type="entry name" value="Homeodomain"/>
    <property type="match status" value="1"/>
</dbReference>
<dbReference type="Gene3D" id="1.10.10.60">
    <property type="entry name" value="Homeodomain-like"/>
    <property type="match status" value="1"/>
</dbReference>
<keyword evidence="6" id="KW-1185">Reference proteome</keyword>
<feature type="DNA-binding region" description="Homeobox" evidence="2">
    <location>
        <begin position="39"/>
        <end position="115"/>
    </location>
</feature>
<dbReference type="SMART" id="SM00389">
    <property type="entry name" value="HOX"/>
    <property type="match status" value="1"/>
</dbReference>
<dbReference type="SUPFAM" id="SSF46689">
    <property type="entry name" value="Homeodomain-like"/>
    <property type="match status" value="1"/>
</dbReference>
<keyword evidence="2 3" id="KW-0371">Homeobox</keyword>
<feature type="domain" description="Homeobox" evidence="5">
    <location>
        <begin position="37"/>
        <end position="114"/>
    </location>
</feature>
<evidence type="ECO:0000256" key="3">
    <source>
        <dbReference type="RuleBase" id="RU000682"/>
    </source>
</evidence>
<dbReference type="WBParaSite" id="MhA1_Contig3017.frz3.gene1">
    <property type="protein sequence ID" value="MhA1_Contig3017.frz3.gene1"/>
    <property type="gene ID" value="MhA1_Contig3017.frz3.gene1"/>
</dbReference>
<dbReference type="AlphaFoldDB" id="A0A1I8BL96"/>
<evidence type="ECO:0000256" key="2">
    <source>
        <dbReference type="PROSITE-ProRule" id="PRU00108"/>
    </source>
</evidence>
<comment type="subcellular location">
    <subcellularLocation>
        <location evidence="1 2 3">Nucleus</location>
    </subcellularLocation>
</comment>
<evidence type="ECO:0000256" key="4">
    <source>
        <dbReference type="SAM" id="MobiDB-lite"/>
    </source>
</evidence>
<feature type="region of interest" description="Disordered" evidence="4">
    <location>
        <begin position="116"/>
        <end position="136"/>
    </location>
</feature>
<evidence type="ECO:0000313" key="6">
    <source>
        <dbReference type="Proteomes" id="UP000095281"/>
    </source>
</evidence>
<dbReference type="InterPro" id="IPR040363">
    <property type="entry name" value="HMBOX1"/>
</dbReference>